<feature type="active site" evidence="8">
    <location>
        <position position="393"/>
    </location>
</feature>
<dbReference type="KEGG" id="qsa:O6P43_011074"/>
<comment type="pathway">
    <text evidence="2 9">Glycan metabolism; pectin degradation; 2-dehydro-3-deoxy-D-gluconate from pectin: step 1/5.</text>
</comment>
<protein>
    <recommendedName>
        <fullName evidence="9">Pectinesterase</fullName>
        <ecNumber evidence="9">3.1.1.11</ecNumber>
    </recommendedName>
</protein>
<comment type="similarity">
    <text evidence="3">In the N-terminal section; belongs to the PMEI family.</text>
</comment>
<keyword evidence="5" id="KW-0964">Secreted</keyword>
<keyword evidence="6 9" id="KW-0378">Hydrolase</keyword>
<dbReference type="NCBIfam" id="TIGR01614">
    <property type="entry name" value="PME_inhib"/>
    <property type="match status" value="1"/>
</dbReference>
<dbReference type="InterPro" id="IPR012334">
    <property type="entry name" value="Pectin_lyas_fold"/>
</dbReference>
<dbReference type="GO" id="GO:0042545">
    <property type="term" value="P:cell wall modification"/>
    <property type="evidence" value="ECO:0007669"/>
    <property type="project" value="UniProtKB-UniRule"/>
</dbReference>
<evidence type="ECO:0000259" key="10">
    <source>
        <dbReference type="SMART" id="SM00856"/>
    </source>
</evidence>
<feature type="chain" id="PRO_5041781695" description="Pectinesterase" evidence="9">
    <location>
        <begin position="30"/>
        <end position="555"/>
    </location>
</feature>
<evidence type="ECO:0000256" key="7">
    <source>
        <dbReference type="ARBA" id="ARBA00023085"/>
    </source>
</evidence>
<comment type="subcellular location">
    <subcellularLocation>
        <location evidence="1">Secreted</location>
        <location evidence="1">Cell wall</location>
    </subcellularLocation>
</comment>
<dbReference type="SMART" id="SM00856">
    <property type="entry name" value="PMEI"/>
    <property type="match status" value="1"/>
</dbReference>
<accession>A0AAD7Q1W5</accession>
<dbReference type="SUPFAM" id="SSF101148">
    <property type="entry name" value="Plant invertase/pectin methylesterase inhibitor"/>
    <property type="match status" value="1"/>
</dbReference>
<comment type="similarity">
    <text evidence="4">In the C-terminal section; belongs to the pectinesterase family.</text>
</comment>
<gene>
    <name evidence="11" type="ORF">O6P43_011074</name>
</gene>
<keyword evidence="5" id="KW-0134">Cell wall</keyword>
<evidence type="ECO:0000256" key="6">
    <source>
        <dbReference type="ARBA" id="ARBA00022801"/>
    </source>
</evidence>
<dbReference type="Gene3D" id="1.20.140.40">
    <property type="entry name" value="Invertase/pectin methylesterase inhibitor family protein"/>
    <property type="match status" value="1"/>
</dbReference>
<evidence type="ECO:0000256" key="5">
    <source>
        <dbReference type="ARBA" id="ARBA00022512"/>
    </source>
</evidence>
<dbReference type="FunFam" id="2.160.20.10:FF:000001">
    <property type="entry name" value="Pectinesterase"/>
    <property type="match status" value="1"/>
</dbReference>
<dbReference type="InterPro" id="IPR035513">
    <property type="entry name" value="Invertase/methylesterase_inhib"/>
</dbReference>
<dbReference type="SUPFAM" id="SSF51126">
    <property type="entry name" value="Pectin lyase-like"/>
    <property type="match status" value="1"/>
</dbReference>
<sequence length="555" mass="60821">MGMAMPSKLLKTSCITFLLILFSTPASPATSPDSICSLTSYPSFCKTNLPPNGTGNIYDFGLSFINKSLSSSMEVHSLILGYHQSQSSLSESTILALEDCQLLCELSEDFLFKTLQTINSTNSLNSSQVDDLQTLLSAALTNQQTCLDGLQEVQSNSNTTIKDDLLPLLSNGSMFYSISLALFKKSWGMKTKKDRKLTVNIGGRNEHLPLRFPSWEQKLREFITGRKLLQSVPNNVFVSQMVVVNPDGGGNFTTINDAVAATPNNTSGSNGYFVIYVVAGVYQEYVSIPKNKQYLMMIGDGINQTVITGNRSVGDGWTTFNSATFAVVAQGFVAVNITFQNTAGAIKHQAVALRSGADFSSFYSCSFEGYQDTLYPHSLRQFYKNCDIYGTVDFIFGNAAVVFQDCNIYPRLPLQGQFNAITAQGKTDINQNTGTSIQNCSIMAASDLANSNGTTKTYLGRPWKEYSRTVYLQTFMDSLIDSTGWREWSSSFALSTLYYAEYANWGPGSDTSNRVTWTGYHVINATDAVIFTVSNFITGDAWLPATGVPYFGGLL</sequence>
<dbReference type="Pfam" id="PF01095">
    <property type="entry name" value="Pectinesterase"/>
    <property type="match status" value="1"/>
</dbReference>
<dbReference type="InterPro" id="IPR000070">
    <property type="entry name" value="Pectinesterase_cat"/>
</dbReference>
<dbReference type="InterPro" id="IPR033131">
    <property type="entry name" value="Pectinesterase_Asp_AS"/>
</dbReference>
<feature type="domain" description="Pectinesterase inhibitor" evidence="10">
    <location>
        <begin position="27"/>
        <end position="182"/>
    </location>
</feature>
<feature type="signal peptide" evidence="9">
    <location>
        <begin position="1"/>
        <end position="29"/>
    </location>
</feature>
<evidence type="ECO:0000313" key="12">
    <source>
        <dbReference type="Proteomes" id="UP001163823"/>
    </source>
</evidence>
<comment type="catalytic activity">
    <reaction evidence="9">
        <text>[(1-&gt;4)-alpha-D-galacturonosyl methyl ester](n) + n H2O = [(1-&gt;4)-alpha-D-galacturonosyl](n) + n methanol + n H(+)</text>
        <dbReference type="Rhea" id="RHEA:22380"/>
        <dbReference type="Rhea" id="RHEA-COMP:14570"/>
        <dbReference type="Rhea" id="RHEA-COMP:14573"/>
        <dbReference type="ChEBI" id="CHEBI:15377"/>
        <dbReference type="ChEBI" id="CHEBI:15378"/>
        <dbReference type="ChEBI" id="CHEBI:17790"/>
        <dbReference type="ChEBI" id="CHEBI:140522"/>
        <dbReference type="ChEBI" id="CHEBI:140523"/>
        <dbReference type="EC" id="3.1.1.11"/>
    </reaction>
</comment>
<evidence type="ECO:0000256" key="4">
    <source>
        <dbReference type="ARBA" id="ARBA00007786"/>
    </source>
</evidence>
<evidence type="ECO:0000256" key="2">
    <source>
        <dbReference type="ARBA" id="ARBA00005184"/>
    </source>
</evidence>
<dbReference type="AlphaFoldDB" id="A0AAD7Q1W5"/>
<organism evidence="11 12">
    <name type="scientific">Quillaja saponaria</name>
    <name type="common">Soap bark tree</name>
    <dbReference type="NCBI Taxonomy" id="32244"/>
    <lineage>
        <taxon>Eukaryota</taxon>
        <taxon>Viridiplantae</taxon>
        <taxon>Streptophyta</taxon>
        <taxon>Embryophyta</taxon>
        <taxon>Tracheophyta</taxon>
        <taxon>Spermatophyta</taxon>
        <taxon>Magnoliopsida</taxon>
        <taxon>eudicotyledons</taxon>
        <taxon>Gunneridae</taxon>
        <taxon>Pentapetalae</taxon>
        <taxon>rosids</taxon>
        <taxon>fabids</taxon>
        <taxon>Fabales</taxon>
        <taxon>Quillajaceae</taxon>
        <taxon>Quillaja</taxon>
    </lineage>
</organism>
<dbReference type="Pfam" id="PF04043">
    <property type="entry name" value="PMEI"/>
    <property type="match status" value="1"/>
</dbReference>
<comment type="caution">
    <text evidence="11">The sequence shown here is derived from an EMBL/GenBank/DDBJ whole genome shotgun (WGS) entry which is preliminary data.</text>
</comment>
<keyword evidence="9" id="KW-0732">Signal</keyword>
<dbReference type="EMBL" id="JARAOO010000004">
    <property type="protein sequence ID" value="KAJ7973317.1"/>
    <property type="molecule type" value="Genomic_DNA"/>
</dbReference>
<dbReference type="Gene3D" id="2.160.20.10">
    <property type="entry name" value="Single-stranded right-handed beta-helix, Pectin lyase-like"/>
    <property type="match status" value="1"/>
</dbReference>
<dbReference type="GO" id="GO:0030599">
    <property type="term" value="F:pectinesterase activity"/>
    <property type="evidence" value="ECO:0007669"/>
    <property type="project" value="UniProtKB-UniRule"/>
</dbReference>
<evidence type="ECO:0000256" key="8">
    <source>
        <dbReference type="PROSITE-ProRule" id="PRU10040"/>
    </source>
</evidence>
<name>A0AAD7Q1W5_QUISA</name>
<evidence type="ECO:0000256" key="1">
    <source>
        <dbReference type="ARBA" id="ARBA00004191"/>
    </source>
</evidence>
<reference evidence="11" key="1">
    <citation type="journal article" date="2023" name="Science">
        <title>Elucidation of the pathway for biosynthesis of saponin adjuvants from the soapbark tree.</title>
        <authorList>
            <person name="Reed J."/>
            <person name="Orme A."/>
            <person name="El-Demerdash A."/>
            <person name="Owen C."/>
            <person name="Martin L.B.B."/>
            <person name="Misra R.C."/>
            <person name="Kikuchi S."/>
            <person name="Rejzek M."/>
            <person name="Martin A.C."/>
            <person name="Harkess A."/>
            <person name="Leebens-Mack J."/>
            <person name="Louveau T."/>
            <person name="Stephenson M.J."/>
            <person name="Osbourn A."/>
        </authorList>
    </citation>
    <scope>NUCLEOTIDE SEQUENCE</scope>
    <source>
        <strain evidence="11">S10</strain>
    </source>
</reference>
<dbReference type="GO" id="GO:0045490">
    <property type="term" value="P:pectin catabolic process"/>
    <property type="evidence" value="ECO:0007669"/>
    <property type="project" value="UniProtKB-UniRule"/>
</dbReference>
<dbReference type="PANTHER" id="PTHR31707">
    <property type="entry name" value="PECTINESTERASE"/>
    <property type="match status" value="1"/>
</dbReference>
<dbReference type="InterPro" id="IPR006501">
    <property type="entry name" value="Pectinesterase_inhib_dom"/>
</dbReference>
<keyword evidence="12" id="KW-1185">Reference proteome</keyword>
<dbReference type="PROSITE" id="PS00503">
    <property type="entry name" value="PECTINESTERASE_2"/>
    <property type="match status" value="1"/>
</dbReference>
<dbReference type="GO" id="GO:0004857">
    <property type="term" value="F:enzyme inhibitor activity"/>
    <property type="evidence" value="ECO:0007669"/>
    <property type="project" value="InterPro"/>
</dbReference>
<proteinExistence type="inferred from homology"/>
<evidence type="ECO:0000313" key="11">
    <source>
        <dbReference type="EMBL" id="KAJ7973317.1"/>
    </source>
</evidence>
<dbReference type="InterPro" id="IPR011050">
    <property type="entry name" value="Pectin_lyase_fold/virulence"/>
</dbReference>
<dbReference type="Proteomes" id="UP001163823">
    <property type="component" value="Chromosome 4"/>
</dbReference>
<dbReference type="CDD" id="cd15798">
    <property type="entry name" value="PMEI-like_3"/>
    <property type="match status" value="1"/>
</dbReference>
<evidence type="ECO:0000256" key="3">
    <source>
        <dbReference type="ARBA" id="ARBA00006027"/>
    </source>
</evidence>
<dbReference type="EC" id="3.1.1.11" evidence="9"/>
<evidence type="ECO:0000256" key="9">
    <source>
        <dbReference type="RuleBase" id="RU000589"/>
    </source>
</evidence>
<keyword evidence="7 9" id="KW-0063">Aspartyl esterase</keyword>